<evidence type="ECO:0000313" key="3">
    <source>
        <dbReference type="Proteomes" id="UP000315816"/>
    </source>
</evidence>
<gene>
    <name evidence="1" type="primary">fdhD</name>
    <name evidence="2" type="ORF">FIL88_13595</name>
</gene>
<proteinExistence type="inferred from homology"/>
<dbReference type="InterPro" id="IPR016193">
    <property type="entry name" value="Cytidine_deaminase-like"/>
</dbReference>
<dbReference type="Gene3D" id="3.40.140.10">
    <property type="entry name" value="Cytidine Deaminase, domain 2"/>
    <property type="match status" value="1"/>
</dbReference>
<dbReference type="GO" id="GO:0016783">
    <property type="term" value="F:sulfurtransferase activity"/>
    <property type="evidence" value="ECO:0007669"/>
    <property type="project" value="InterPro"/>
</dbReference>
<dbReference type="PANTHER" id="PTHR30592">
    <property type="entry name" value="FORMATE DEHYDROGENASE"/>
    <property type="match status" value="1"/>
</dbReference>
<keyword evidence="2" id="KW-0808">Transferase</keyword>
<evidence type="ECO:0000313" key="2">
    <source>
        <dbReference type="EMBL" id="TQV66390.1"/>
    </source>
</evidence>
<dbReference type="GO" id="GO:0006777">
    <property type="term" value="P:Mo-molybdopterin cofactor biosynthetic process"/>
    <property type="evidence" value="ECO:0007669"/>
    <property type="project" value="UniProtKB-UniRule"/>
</dbReference>
<dbReference type="Gene3D" id="3.10.20.10">
    <property type="match status" value="1"/>
</dbReference>
<protein>
    <recommendedName>
        <fullName evidence="1">Sulfur carrier protein FdhD</fullName>
    </recommendedName>
</protein>
<keyword evidence="3" id="KW-1185">Reference proteome</keyword>
<dbReference type="Proteomes" id="UP000315816">
    <property type="component" value="Unassembled WGS sequence"/>
</dbReference>
<dbReference type="AlphaFoldDB" id="A0A545SN23"/>
<dbReference type="OrthoDB" id="3197277at2"/>
<dbReference type="HAMAP" id="MF_00187">
    <property type="entry name" value="FdhD"/>
    <property type="match status" value="1"/>
</dbReference>
<dbReference type="Pfam" id="PF02634">
    <property type="entry name" value="FdhD-NarQ"/>
    <property type="match status" value="1"/>
</dbReference>
<sequence>MEAHRAFRAGNVVSGWTWSCGIPKLRITLTASLQELQLSTEPYLSEYLIAPDPSAARLTRAVAGHDETGAPVTINVVEERPLTIFLNRREIVTAMTIGDYPEYLALGFLRNQGMLSTDDQITGVDYDDDIDTVVVRTATETDYEDKLARKTRTSGCAVGTVFGDMMEGLDGLTLPATPVKTSWLYALSHKINRTPSLYLEAGAIHGTVLCEGDRPLVYMEDVGRHNAVDKVAGWMLNQGVSGADKILYTTGRLTSEMVIKTAQMGIPVLVSRSGFTAWGVEIANEVGLTLIGRMRGQRFTCLAGEDRLIRDVDPAHAGHEDRKHRRKGAST</sequence>
<dbReference type="SUPFAM" id="SSF53927">
    <property type="entry name" value="Cytidine deaminase-like"/>
    <property type="match status" value="1"/>
</dbReference>
<keyword evidence="1" id="KW-0963">Cytoplasm</keyword>
<comment type="function">
    <text evidence="1">Required for formate dehydrogenase (FDH) activity. Acts as a sulfur carrier protein that transfers sulfur from IscS to the molybdenum cofactor prior to its insertion into FDH.</text>
</comment>
<dbReference type="GO" id="GO:0005737">
    <property type="term" value="C:cytoplasm"/>
    <property type="evidence" value="ECO:0007669"/>
    <property type="project" value="UniProtKB-SubCell"/>
</dbReference>
<comment type="subcellular location">
    <subcellularLocation>
        <location evidence="1">Cytoplasm</location>
    </subcellularLocation>
</comment>
<reference evidence="2 3" key="1">
    <citation type="submission" date="2019-06" db="EMBL/GenBank/DDBJ databases">
        <title>A novel species of marine bacteria.</title>
        <authorList>
            <person name="Wang Y."/>
        </authorList>
    </citation>
    <scope>NUCLEOTIDE SEQUENCE [LARGE SCALE GENOMIC DNA]</scope>
    <source>
        <strain evidence="2 3">MA1-10</strain>
    </source>
</reference>
<dbReference type="GO" id="GO:0097163">
    <property type="term" value="F:sulfur carrier activity"/>
    <property type="evidence" value="ECO:0007669"/>
    <property type="project" value="UniProtKB-UniRule"/>
</dbReference>
<name>A0A545SN23_9RHOB</name>
<feature type="active site" description="Cysteine persulfide intermediate" evidence="1">
    <location>
        <position position="156"/>
    </location>
</feature>
<comment type="caution">
    <text evidence="1">Lacks conserved residue(s) required for the propagation of feature annotation.</text>
</comment>
<comment type="caution">
    <text evidence="2">The sequence shown here is derived from an EMBL/GenBank/DDBJ whole genome shotgun (WGS) entry which is preliminary data.</text>
</comment>
<keyword evidence="1" id="KW-0501">Molybdenum cofactor biosynthesis</keyword>
<accession>A0A545SN23</accession>
<evidence type="ECO:0000256" key="1">
    <source>
        <dbReference type="HAMAP-Rule" id="MF_00187"/>
    </source>
</evidence>
<organism evidence="2 3">
    <name type="scientific">Aliiroseovarius halocynthiae</name>
    <dbReference type="NCBI Taxonomy" id="985055"/>
    <lineage>
        <taxon>Bacteria</taxon>
        <taxon>Pseudomonadati</taxon>
        <taxon>Pseudomonadota</taxon>
        <taxon>Alphaproteobacteria</taxon>
        <taxon>Rhodobacterales</taxon>
        <taxon>Paracoccaceae</taxon>
        <taxon>Aliiroseovarius</taxon>
    </lineage>
</organism>
<dbReference type="InterPro" id="IPR003786">
    <property type="entry name" value="FdhD"/>
</dbReference>
<dbReference type="PANTHER" id="PTHR30592:SF4">
    <property type="entry name" value="SULFUR CARRIER PROTEIN FDHD"/>
    <property type="match status" value="1"/>
</dbReference>
<dbReference type="EMBL" id="VICH01000010">
    <property type="protein sequence ID" value="TQV66390.1"/>
    <property type="molecule type" value="Genomic_DNA"/>
</dbReference>
<comment type="similarity">
    <text evidence="1">Belongs to the FdhD family.</text>
</comment>